<name>A0A1F5P4R6_9BACT</name>
<feature type="region of interest" description="Disordered" evidence="1">
    <location>
        <begin position="8"/>
        <end position="32"/>
    </location>
</feature>
<feature type="region of interest" description="Disordered" evidence="1">
    <location>
        <begin position="155"/>
        <end position="207"/>
    </location>
</feature>
<organism evidence="2 3">
    <name type="scientific">Candidatus Doudnabacteria bacterium RIFCSPHIGHO2_02_FULL_46_11</name>
    <dbReference type="NCBI Taxonomy" id="1817832"/>
    <lineage>
        <taxon>Bacteria</taxon>
        <taxon>Candidatus Doudnaibacteriota</taxon>
    </lineage>
</organism>
<sequence length="207" mass="22165">MLLYVDDADAAGPQAASPDVGEAPGEQKKDPPSHQVVLAVLRRDEVTVRELANIFPGYLRDEALIIETFCAWLLATQAVPDKAEVKGDLAAAMLARVIGVDNAVFGVGTFLYSMGGAIKKLGVVDHVRAAYLAAEPGSPEEQTFDDFWAFVSDEPLPERPAKEPSVAVEGEHPAADEDVDPRRPIPPHTDASVLVTGHLPPDEPRAQ</sequence>
<dbReference type="STRING" id="1817832.A3J48_03470"/>
<comment type="caution">
    <text evidence="2">The sequence shown here is derived from an EMBL/GenBank/DDBJ whole genome shotgun (WGS) entry which is preliminary data.</text>
</comment>
<protein>
    <submittedName>
        <fullName evidence="2">Uncharacterized protein</fullName>
    </submittedName>
</protein>
<dbReference type="AlphaFoldDB" id="A0A1F5P4R6"/>
<evidence type="ECO:0000313" key="3">
    <source>
        <dbReference type="Proteomes" id="UP000176786"/>
    </source>
</evidence>
<gene>
    <name evidence="2" type="ORF">A3J48_03470</name>
</gene>
<dbReference type="Proteomes" id="UP000176786">
    <property type="component" value="Unassembled WGS sequence"/>
</dbReference>
<dbReference type="EMBL" id="MFES01000033">
    <property type="protein sequence ID" value="OGE84845.1"/>
    <property type="molecule type" value="Genomic_DNA"/>
</dbReference>
<feature type="compositionally biased region" description="Basic and acidic residues" evidence="1">
    <location>
        <begin position="169"/>
        <end position="183"/>
    </location>
</feature>
<evidence type="ECO:0000256" key="1">
    <source>
        <dbReference type="SAM" id="MobiDB-lite"/>
    </source>
</evidence>
<reference evidence="2 3" key="1">
    <citation type="journal article" date="2016" name="Nat. Commun.">
        <title>Thousands of microbial genomes shed light on interconnected biogeochemical processes in an aquifer system.</title>
        <authorList>
            <person name="Anantharaman K."/>
            <person name="Brown C.T."/>
            <person name="Hug L.A."/>
            <person name="Sharon I."/>
            <person name="Castelle C.J."/>
            <person name="Probst A.J."/>
            <person name="Thomas B.C."/>
            <person name="Singh A."/>
            <person name="Wilkins M.J."/>
            <person name="Karaoz U."/>
            <person name="Brodie E.L."/>
            <person name="Williams K.H."/>
            <person name="Hubbard S.S."/>
            <person name="Banfield J.F."/>
        </authorList>
    </citation>
    <scope>NUCLEOTIDE SEQUENCE [LARGE SCALE GENOMIC DNA]</scope>
</reference>
<accession>A0A1F5P4R6</accession>
<evidence type="ECO:0000313" key="2">
    <source>
        <dbReference type="EMBL" id="OGE84845.1"/>
    </source>
</evidence>
<proteinExistence type="predicted"/>